<protein>
    <submittedName>
        <fullName evidence="2">Uncharacterized protein</fullName>
    </submittedName>
</protein>
<evidence type="ECO:0000256" key="1">
    <source>
        <dbReference type="SAM" id="MobiDB-lite"/>
    </source>
</evidence>
<proteinExistence type="predicted"/>
<feature type="region of interest" description="Disordered" evidence="1">
    <location>
        <begin position="1"/>
        <end position="22"/>
    </location>
</feature>
<keyword evidence="3" id="KW-1185">Reference proteome</keyword>
<sequence length="114" mass="13234">MPDQRSHLYPRHQSLMSQSPQRKRFRACLLPHPPRRLEFFESSMADQMKSSDSIFILWSYFVFLMYERLAHPIFNAQEITGLHQTLAFSCDLALLLFPGQSRSSCGTALASTFY</sequence>
<dbReference type="Proteomes" id="UP000800041">
    <property type="component" value="Unassembled WGS sequence"/>
</dbReference>
<gene>
    <name evidence="2" type="ORF">K402DRAFT_263653</name>
</gene>
<accession>A0A6G1H9T9</accession>
<name>A0A6G1H9T9_9PEZI</name>
<evidence type="ECO:0000313" key="2">
    <source>
        <dbReference type="EMBL" id="KAF1989790.1"/>
    </source>
</evidence>
<evidence type="ECO:0000313" key="3">
    <source>
        <dbReference type="Proteomes" id="UP000800041"/>
    </source>
</evidence>
<reference evidence="2" key="1">
    <citation type="journal article" date="2020" name="Stud. Mycol.">
        <title>101 Dothideomycetes genomes: a test case for predicting lifestyles and emergence of pathogens.</title>
        <authorList>
            <person name="Haridas S."/>
            <person name="Albert R."/>
            <person name="Binder M."/>
            <person name="Bloem J."/>
            <person name="Labutti K."/>
            <person name="Salamov A."/>
            <person name="Andreopoulos B."/>
            <person name="Baker S."/>
            <person name="Barry K."/>
            <person name="Bills G."/>
            <person name="Bluhm B."/>
            <person name="Cannon C."/>
            <person name="Castanera R."/>
            <person name="Culley D."/>
            <person name="Daum C."/>
            <person name="Ezra D."/>
            <person name="Gonzalez J."/>
            <person name="Henrissat B."/>
            <person name="Kuo A."/>
            <person name="Liang C."/>
            <person name="Lipzen A."/>
            <person name="Lutzoni F."/>
            <person name="Magnuson J."/>
            <person name="Mondo S."/>
            <person name="Nolan M."/>
            <person name="Ohm R."/>
            <person name="Pangilinan J."/>
            <person name="Park H.-J."/>
            <person name="Ramirez L."/>
            <person name="Alfaro M."/>
            <person name="Sun H."/>
            <person name="Tritt A."/>
            <person name="Yoshinaga Y."/>
            <person name="Zwiers L.-H."/>
            <person name="Turgeon B."/>
            <person name="Goodwin S."/>
            <person name="Spatafora J."/>
            <person name="Crous P."/>
            <person name="Grigoriev I."/>
        </authorList>
    </citation>
    <scope>NUCLEOTIDE SEQUENCE</scope>
    <source>
        <strain evidence="2">CBS 113979</strain>
    </source>
</reference>
<dbReference type="AlphaFoldDB" id="A0A6G1H9T9"/>
<organism evidence="2 3">
    <name type="scientific">Aulographum hederae CBS 113979</name>
    <dbReference type="NCBI Taxonomy" id="1176131"/>
    <lineage>
        <taxon>Eukaryota</taxon>
        <taxon>Fungi</taxon>
        <taxon>Dikarya</taxon>
        <taxon>Ascomycota</taxon>
        <taxon>Pezizomycotina</taxon>
        <taxon>Dothideomycetes</taxon>
        <taxon>Pleosporomycetidae</taxon>
        <taxon>Aulographales</taxon>
        <taxon>Aulographaceae</taxon>
    </lineage>
</organism>
<dbReference type="EMBL" id="ML977144">
    <property type="protein sequence ID" value="KAF1989790.1"/>
    <property type="molecule type" value="Genomic_DNA"/>
</dbReference>